<sequence length="150" mass="17599">MNTNRKMSTLEIKALLKSKRLTLKEVAIMWSRSEGWMSKLINNPNRPAYWDCAFLGLKNKKEINDLKMVSFLDLGRGLEKQLDEYRQLLEAIEKETGYFSSEQGLFSIGHANELDNYLSYLYEIRFEKKPNPDNAITNLRQKPIFIHKSH</sequence>
<evidence type="ECO:0000313" key="2">
    <source>
        <dbReference type="Proteomes" id="UP000813876"/>
    </source>
</evidence>
<gene>
    <name evidence="1" type="ORF">GLP33_18975</name>
</gene>
<protein>
    <recommendedName>
        <fullName evidence="3">XRE family transcriptional regulator</fullName>
    </recommendedName>
</protein>
<organism evidence="1 2">
    <name type="scientific">Photobacterium phosphoreum</name>
    <dbReference type="NCBI Taxonomy" id="659"/>
    <lineage>
        <taxon>Bacteria</taxon>
        <taxon>Pseudomonadati</taxon>
        <taxon>Pseudomonadota</taxon>
        <taxon>Gammaproteobacteria</taxon>
        <taxon>Vibrionales</taxon>
        <taxon>Vibrionaceae</taxon>
        <taxon>Photobacterium</taxon>
    </lineage>
</organism>
<evidence type="ECO:0008006" key="3">
    <source>
        <dbReference type="Google" id="ProtNLM"/>
    </source>
</evidence>
<dbReference type="AlphaFoldDB" id="A0AAW5A175"/>
<dbReference type="RefSeq" id="WP_156731401.1">
    <property type="nucleotide sequence ID" value="NZ_LZFG01000059.1"/>
</dbReference>
<evidence type="ECO:0000313" key="1">
    <source>
        <dbReference type="EMBL" id="MCF2303805.1"/>
    </source>
</evidence>
<name>A0AAW5A175_PHOPO</name>
<proteinExistence type="predicted"/>
<dbReference type="Proteomes" id="UP000813876">
    <property type="component" value="Unassembled WGS sequence"/>
</dbReference>
<dbReference type="GeneID" id="69966426"/>
<reference evidence="1" key="1">
    <citation type="submission" date="2019-11" db="EMBL/GenBank/DDBJ databases">
        <title>Comparative genomics of photobacteria reveal adaptation to distinct habitats.</title>
        <authorList>
            <person name="Fuertes-Perez S."/>
            <person name="Hilgarth M."/>
            <person name="Vogel R.F."/>
        </authorList>
    </citation>
    <scope>NUCLEOTIDE SEQUENCE</scope>
    <source>
        <strain evidence="1">TMW2.2145</strain>
    </source>
</reference>
<comment type="caution">
    <text evidence="1">The sequence shown here is derived from an EMBL/GenBank/DDBJ whole genome shotgun (WGS) entry which is preliminary data.</text>
</comment>
<dbReference type="EMBL" id="WMCP01000033">
    <property type="protein sequence ID" value="MCF2303805.1"/>
    <property type="molecule type" value="Genomic_DNA"/>
</dbReference>
<accession>A0AAW5A175</accession>